<dbReference type="PROSITE" id="PS00061">
    <property type="entry name" value="ADH_SHORT"/>
    <property type="match status" value="1"/>
</dbReference>
<comment type="catalytic activity">
    <reaction evidence="3">
        <text>a (3R)-hydroxyacyl-[ACP] + NADP(+) = a 3-oxoacyl-[ACP] + NADPH + H(+)</text>
        <dbReference type="Rhea" id="RHEA:17397"/>
        <dbReference type="Rhea" id="RHEA-COMP:9916"/>
        <dbReference type="Rhea" id="RHEA-COMP:9945"/>
        <dbReference type="ChEBI" id="CHEBI:15378"/>
        <dbReference type="ChEBI" id="CHEBI:57783"/>
        <dbReference type="ChEBI" id="CHEBI:58349"/>
        <dbReference type="ChEBI" id="CHEBI:78776"/>
        <dbReference type="ChEBI" id="CHEBI:78827"/>
        <dbReference type="EC" id="1.1.1.100"/>
    </reaction>
</comment>
<dbReference type="AlphaFoldDB" id="A0A5A8DUJ9"/>
<feature type="region of interest" description="Disordered" evidence="5">
    <location>
        <begin position="534"/>
        <end position="565"/>
    </location>
</feature>
<dbReference type="PRINTS" id="PR00080">
    <property type="entry name" value="SDRFAMILY"/>
</dbReference>
<dbReference type="NCBIfam" id="NF009093">
    <property type="entry name" value="PRK12429.1"/>
    <property type="match status" value="1"/>
</dbReference>
<dbReference type="GO" id="GO:0032787">
    <property type="term" value="P:monocarboxylic acid metabolic process"/>
    <property type="evidence" value="ECO:0007669"/>
    <property type="project" value="UniProtKB-ARBA"/>
</dbReference>
<dbReference type="PRINTS" id="PR00081">
    <property type="entry name" value="GDHRDH"/>
</dbReference>
<dbReference type="FunFam" id="3.40.50.720:FF:000084">
    <property type="entry name" value="Short-chain dehydrogenase reductase"/>
    <property type="match status" value="1"/>
</dbReference>
<dbReference type="InterPro" id="IPR036291">
    <property type="entry name" value="NAD(P)-bd_dom_sf"/>
</dbReference>
<dbReference type="InterPro" id="IPR011294">
    <property type="entry name" value="3-OHbutyrate_DH"/>
</dbReference>
<organism evidence="6 7">
    <name type="scientific">Cafeteria roenbergensis</name>
    <name type="common">Marine flagellate</name>
    <dbReference type="NCBI Taxonomy" id="33653"/>
    <lineage>
        <taxon>Eukaryota</taxon>
        <taxon>Sar</taxon>
        <taxon>Stramenopiles</taxon>
        <taxon>Bigyra</taxon>
        <taxon>Opalozoa</taxon>
        <taxon>Bicosoecida</taxon>
        <taxon>Cafeteriaceae</taxon>
        <taxon>Cafeteria</taxon>
    </lineage>
</organism>
<comment type="caution">
    <text evidence="6">The sequence shown here is derived from an EMBL/GenBank/DDBJ whole genome shotgun (WGS) entry which is preliminary data.</text>
</comment>
<feature type="compositionally biased region" description="Gly residues" evidence="5">
    <location>
        <begin position="449"/>
        <end position="460"/>
    </location>
</feature>
<name>A0A5A8DUJ9_CAFRO</name>
<dbReference type="InterPro" id="IPR002347">
    <property type="entry name" value="SDR_fam"/>
</dbReference>
<evidence type="ECO:0000256" key="2">
    <source>
        <dbReference type="ARBA" id="ARBA00012948"/>
    </source>
</evidence>
<feature type="region of interest" description="Disordered" evidence="5">
    <location>
        <begin position="381"/>
        <end position="420"/>
    </location>
</feature>
<dbReference type="InterPro" id="IPR020904">
    <property type="entry name" value="Sc_DH/Rdtase_CS"/>
</dbReference>
<accession>A0A5A8DUJ9</accession>
<evidence type="ECO:0000256" key="4">
    <source>
        <dbReference type="SAM" id="Coils"/>
    </source>
</evidence>
<evidence type="ECO:0000256" key="3">
    <source>
        <dbReference type="ARBA" id="ARBA00048508"/>
    </source>
</evidence>
<dbReference type="GO" id="GO:0003858">
    <property type="term" value="F:3-hydroxybutyrate dehydrogenase activity"/>
    <property type="evidence" value="ECO:0007669"/>
    <property type="project" value="InterPro"/>
</dbReference>
<keyword evidence="4" id="KW-0175">Coiled coil</keyword>
<proteinExistence type="inferred from homology"/>
<protein>
    <recommendedName>
        <fullName evidence="2">3-oxoacyl-[acyl-carrier-protein] reductase</fullName>
        <ecNumber evidence="2">1.1.1.100</ecNumber>
    </recommendedName>
</protein>
<dbReference type="NCBIfam" id="TIGR01963">
    <property type="entry name" value="PHB_DH"/>
    <property type="match status" value="1"/>
</dbReference>
<feature type="compositionally biased region" description="Basic residues" evidence="5">
    <location>
        <begin position="504"/>
        <end position="515"/>
    </location>
</feature>
<feature type="region of interest" description="Disordered" evidence="5">
    <location>
        <begin position="496"/>
        <end position="520"/>
    </location>
</feature>
<dbReference type="GO" id="GO:0004316">
    <property type="term" value="F:3-oxoacyl-[acyl-carrier-protein] reductase (NADPH) activity"/>
    <property type="evidence" value="ECO:0007669"/>
    <property type="project" value="UniProtKB-EC"/>
</dbReference>
<evidence type="ECO:0000313" key="6">
    <source>
        <dbReference type="EMBL" id="KAA0168297.1"/>
    </source>
</evidence>
<feature type="coiled-coil region" evidence="4">
    <location>
        <begin position="11"/>
        <end position="161"/>
    </location>
</feature>
<evidence type="ECO:0000256" key="1">
    <source>
        <dbReference type="ARBA" id="ARBA00006484"/>
    </source>
</evidence>
<sequence length="1100" mass="112339">MSAADAEVDRLERLRADQRTLEASRERLRQQGRQLRELLDAAEARAAQLRHAAKAHNADRDQGRVAAEMVAAAQQRTRAQQSRYAQLEAAFERARERARDAADDAAARRTASREVLAMEAIRVDKRETRLLAAADQAQDELAAAQAALAAVRARIEDADEVAAEAASLRRSWGRVLQAAQSGAERPATALQDELVRRTEEGHREQTAMRLALDRATADLSALKLGEAAVRGQLEATTDLERSLHGATAAAAADSAAAPHPLLAALPARLAAEVLSDPAQASLPTVKAAEAADGCVSAEAAAALTGSQRRGLAAAVAAAAAPAASLRVPGLAAARDAAEERGPAAPVAPILAAALNPAAAPTSPQPRSAAVDAAAGPRPAWLRAALGGDGGGESEPVDGPAESKASPGRAAGQDGPGASGVRFSLADLQADHDVGGAATKAGGAQSGDAEGAGGGAGGGGAERLASDLVAARVREAMAEAESAADRGVAADAAPAAPIVGGSTRDRRRLAPGKSSRRGTYFGAFKANGKGGGAGANVLVPLPEPADGDAPASSKGAQSSPAPRSTRQLIVAARRREAAALRALTAKSAPGLGGSGTFGSTGRPEDPWATFPRPANARATLQQSGTAAKSPLKAPGSAGRAGQRSSPGQSPASAGTAQGRRLRRESVSRVATYIHADSTERSLMAAVATRTITRKEAQDLQGGASAAQLEQQRERQGRKPTSSWKRGSFFGAFKGRGTVPARGRGRGEDASDDAGSGTGHGRTSGDLGRRAGSGSDAARDAAHSGAAADVQVEAAADGDLVMSTGGAQSHYLQAGEYQRLSRPTYRATTPELAMAASVARSLAGKTALVTGSSSGIGLGIASVLASKGANVVVHGVGALDEIDRVARTIAQQHEVKCVASNADLLKGEEPVKAMVDLSHSALGGPVDILVNNAGIQHVCPVEDFTLEAWERIMAVNLTAAFLASRAVLPAMRENKWGRIVNIASVHGVVASANKSAYVAAKHGLIGFTKALALETANSGVTANAIKPGWVLTPLVEAQIQARAATSGRSFEEEKDDMLREKQPQRQFATPEDLGELTAFLCSQAAANMTGESIAMDGGWTAQ</sequence>
<feature type="region of interest" description="Disordered" evidence="5">
    <location>
        <begin position="582"/>
        <end position="664"/>
    </location>
</feature>
<dbReference type="SUPFAM" id="SSF51735">
    <property type="entry name" value="NAD(P)-binding Rossmann-fold domains"/>
    <property type="match status" value="1"/>
</dbReference>
<dbReference type="Proteomes" id="UP000322899">
    <property type="component" value="Unassembled WGS sequence"/>
</dbReference>
<dbReference type="EMBL" id="VLTO01000076">
    <property type="protein sequence ID" value="KAA0168297.1"/>
    <property type="molecule type" value="Genomic_DNA"/>
</dbReference>
<gene>
    <name evidence="6" type="ORF">FNF27_07177</name>
</gene>
<feature type="compositionally biased region" description="Polar residues" evidence="5">
    <location>
        <begin position="641"/>
        <end position="654"/>
    </location>
</feature>
<dbReference type="Gene3D" id="3.40.50.720">
    <property type="entry name" value="NAD(P)-binding Rossmann-like Domain"/>
    <property type="match status" value="1"/>
</dbReference>
<dbReference type="PANTHER" id="PTHR42879">
    <property type="entry name" value="3-OXOACYL-(ACYL-CARRIER-PROTEIN) REDUCTASE"/>
    <property type="match status" value="1"/>
</dbReference>
<feature type="compositionally biased region" description="Polar residues" evidence="5">
    <location>
        <begin position="553"/>
        <end position="565"/>
    </location>
</feature>
<dbReference type="Pfam" id="PF00106">
    <property type="entry name" value="adh_short"/>
    <property type="match status" value="1"/>
</dbReference>
<dbReference type="OrthoDB" id="36070at2759"/>
<dbReference type="EC" id="1.1.1.100" evidence="2"/>
<dbReference type="PANTHER" id="PTHR42879:SF2">
    <property type="entry name" value="3-OXOACYL-[ACYL-CARRIER-PROTEIN] REDUCTASE FABG"/>
    <property type="match status" value="1"/>
</dbReference>
<feature type="region of interest" description="Disordered" evidence="5">
    <location>
        <begin position="435"/>
        <end position="460"/>
    </location>
</feature>
<evidence type="ECO:0000313" key="7">
    <source>
        <dbReference type="Proteomes" id="UP000322899"/>
    </source>
</evidence>
<dbReference type="InterPro" id="IPR050259">
    <property type="entry name" value="SDR"/>
</dbReference>
<feature type="region of interest" description="Disordered" evidence="5">
    <location>
        <begin position="694"/>
        <end position="782"/>
    </location>
</feature>
<reference evidence="6 7" key="1">
    <citation type="submission" date="2019-07" db="EMBL/GenBank/DDBJ databases">
        <title>Genomes of Cafeteria roenbergensis.</title>
        <authorList>
            <person name="Fischer M.G."/>
            <person name="Hackl T."/>
            <person name="Roman M."/>
        </authorList>
    </citation>
    <scope>NUCLEOTIDE SEQUENCE [LARGE SCALE GENOMIC DNA]</scope>
    <source>
        <strain evidence="6 7">E4-10P</strain>
    </source>
</reference>
<comment type="similarity">
    <text evidence="1">Belongs to the short-chain dehydrogenases/reductases (SDR) family.</text>
</comment>
<evidence type="ECO:0000256" key="5">
    <source>
        <dbReference type="SAM" id="MobiDB-lite"/>
    </source>
</evidence>